<evidence type="ECO:0000256" key="4">
    <source>
        <dbReference type="PIRSR" id="PIRSR001235-2"/>
    </source>
</evidence>
<feature type="binding site" evidence="3">
    <location>
        <position position="78"/>
    </location>
    <ligand>
        <name>Zn(2+)</name>
        <dbReference type="ChEBI" id="CHEBI:29105"/>
        <label>1</label>
    </ligand>
</feature>
<evidence type="ECO:0000256" key="3">
    <source>
        <dbReference type="PIRSR" id="PIRSR001235-1"/>
    </source>
</evidence>
<feature type="binding site" evidence="4">
    <location>
        <position position="288"/>
    </location>
    <ligand>
        <name>allantoate</name>
        <dbReference type="ChEBI" id="CHEBI:17536"/>
    </ligand>
</feature>
<dbReference type="Pfam" id="PF07687">
    <property type="entry name" value="M20_dimer"/>
    <property type="match status" value="1"/>
</dbReference>
<dbReference type="InterPro" id="IPR010158">
    <property type="entry name" value="Amidase_Cbmase"/>
</dbReference>
<sequence length="418" mass="46117">MDRKERYQLLFDKISQYNSGEKGITRVAYTNEEQACTQAFMRMCKAEGLDIRMDQCGNVIARREGRIKGLPPVLMGSHLDTVYQGGKYDGTVGVTAALEVVKRLNEKGIETDHPIEVISFACEESSRFGVSTLGSKAMAGSFDKEKVRYLKDRNGVTLEEALSLCAFEIDSVHQASREDENIKAFFELHIEQGPVLENENKKIGIVTGIAAPVRFSIKIAGTPSHSGTTPMNMRKDALLGASEIALELEKVALSEQSCGTVATVGVLDIQAGAMNVVPGEVEIKVDIRGTSVDSRQRVLDHLKRTIELVERTRNLEIISQEIISEEPVLLSAEIIETMETICKEQDIPYKMMPSGAGHDAMNMVKLCPTGLIFVPSVDGLSHHPEEHTDLDDLLIGIDVLEQIVIHYSKMDSKIKENV</sequence>
<feature type="binding site" evidence="3">
    <location>
        <position position="89"/>
    </location>
    <ligand>
        <name>Zn(2+)</name>
        <dbReference type="ChEBI" id="CHEBI:29105"/>
        <label>1</label>
    </ligand>
</feature>
<dbReference type="InterPro" id="IPR036264">
    <property type="entry name" value="Bact_exopeptidase_dim_dom"/>
</dbReference>
<evidence type="ECO:0000256" key="1">
    <source>
        <dbReference type="ARBA" id="ARBA00006153"/>
    </source>
</evidence>
<evidence type="ECO:0000313" key="7">
    <source>
        <dbReference type="Proteomes" id="UP000265692"/>
    </source>
</evidence>
<keyword evidence="3" id="KW-0479">Metal-binding</keyword>
<keyword evidence="7" id="KW-1185">Reference proteome</keyword>
<dbReference type="Pfam" id="PF01546">
    <property type="entry name" value="Peptidase_M20"/>
    <property type="match status" value="1"/>
</dbReference>
<dbReference type="EMBL" id="QWEI01000008">
    <property type="protein sequence ID" value="RHW34660.1"/>
    <property type="molecule type" value="Genomic_DNA"/>
</dbReference>
<dbReference type="PIRSF" id="PIRSF001235">
    <property type="entry name" value="Amidase_carbamoylase"/>
    <property type="match status" value="1"/>
</dbReference>
<evidence type="ECO:0000256" key="2">
    <source>
        <dbReference type="ARBA" id="ARBA00022801"/>
    </source>
</evidence>
<evidence type="ECO:0000259" key="5">
    <source>
        <dbReference type="Pfam" id="PF07687"/>
    </source>
</evidence>
<dbReference type="Gene3D" id="3.40.630.10">
    <property type="entry name" value="Zn peptidases"/>
    <property type="match status" value="1"/>
</dbReference>
<reference evidence="6 7" key="1">
    <citation type="submission" date="2018-08" db="EMBL/GenBank/DDBJ databases">
        <title>Lysinibacillus sp. YLB-03 draft genome sequence.</title>
        <authorList>
            <person name="Yu L."/>
        </authorList>
    </citation>
    <scope>NUCLEOTIDE SEQUENCE [LARGE SCALE GENOMIC DNA]</scope>
    <source>
        <strain evidence="6 7">YLB-03</strain>
    </source>
</reference>
<comment type="similarity">
    <text evidence="1">Belongs to the peptidase M20 family.</text>
</comment>
<dbReference type="GO" id="GO:0016813">
    <property type="term" value="F:hydrolase activity, acting on carbon-nitrogen (but not peptide) bonds, in linear amidines"/>
    <property type="evidence" value="ECO:0007669"/>
    <property type="project" value="InterPro"/>
</dbReference>
<keyword evidence="2 6" id="KW-0378">Hydrolase</keyword>
<dbReference type="PANTHER" id="PTHR32494:SF5">
    <property type="entry name" value="ALLANTOATE AMIDOHYDROLASE"/>
    <property type="match status" value="1"/>
</dbReference>
<dbReference type="PROSITE" id="PS00758">
    <property type="entry name" value="ARGE_DAPE_CPG2_1"/>
    <property type="match status" value="1"/>
</dbReference>
<feature type="binding site" evidence="4">
    <location>
        <position position="275"/>
    </location>
    <ligand>
        <name>allantoate</name>
        <dbReference type="ChEBI" id="CHEBI:17536"/>
    </ligand>
</feature>
<dbReference type="OrthoDB" id="9808195at2"/>
<feature type="binding site" evidence="3">
    <location>
        <position position="124"/>
    </location>
    <ligand>
        <name>Zn(2+)</name>
        <dbReference type="ChEBI" id="CHEBI:29105"/>
        <label>2</label>
    </ligand>
</feature>
<keyword evidence="3" id="KW-0862">Zinc</keyword>
<dbReference type="PANTHER" id="PTHR32494">
    <property type="entry name" value="ALLANTOATE DEIMINASE-RELATED"/>
    <property type="match status" value="1"/>
</dbReference>
<feature type="binding site" evidence="3">
    <location>
        <position position="189"/>
    </location>
    <ligand>
        <name>Zn(2+)</name>
        <dbReference type="ChEBI" id="CHEBI:29105"/>
        <label>1</label>
    </ligand>
</feature>
<dbReference type="Proteomes" id="UP000265692">
    <property type="component" value="Unassembled WGS sequence"/>
</dbReference>
<feature type="domain" description="Peptidase M20 dimerisation" evidence="5">
    <location>
        <begin position="214"/>
        <end position="306"/>
    </location>
</feature>
<accession>A0A396S4Q2</accession>
<feature type="binding site" evidence="3">
    <location>
        <position position="382"/>
    </location>
    <ligand>
        <name>Zn(2+)</name>
        <dbReference type="ChEBI" id="CHEBI:29105"/>
        <label>2</label>
    </ligand>
</feature>
<comment type="caution">
    <text evidence="6">The sequence shown here is derived from an EMBL/GenBank/DDBJ whole genome shotgun (WGS) entry which is preliminary data.</text>
</comment>
<feature type="binding site" evidence="3">
    <location>
        <position position="89"/>
    </location>
    <ligand>
        <name>Zn(2+)</name>
        <dbReference type="ChEBI" id="CHEBI:29105"/>
        <label>2</label>
    </ligand>
</feature>
<proteinExistence type="inferred from homology"/>
<dbReference type="RefSeq" id="WP_118876927.1">
    <property type="nucleotide sequence ID" value="NZ_QWEI01000008.1"/>
</dbReference>
<dbReference type="SUPFAM" id="SSF55031">
    <property type="entry name" value="Bacterial exopeptidase dimerisation domain"/>
    <property type="match status" value="1"/>
</dbReference>
<organism evidence="6 7">
    <name type="scientific">Ureibacillus yapensis</name>
    <dbReference type="NCBI Taxonomy" id="2304605"/>
    <lineage>
        <taxon>Bacteria</taxon>
        <taxon>Bacillati</taxon>
        <taxon>Bacillota</taxon>
        <taxon>Bacilli</taxon>
        <taxon>Bacillales</taxon>
        <taxon>Caryophanaceae</taxon>
        <taxon>Ureibacillus</taxon>
    </lineage>
</organism>
<dbReference type="GO" id="GO:0046872">
    <property type="term" value="F:metal ion binding"/>
    <property type="evidence" value="ECO:0007669"/>
    <property type="project" value="UniProtKB-KW"/>
</dbReference>
<comment type="cofactor">
    <cofactor evidence="3">
        <name>Zn(2+)</name>
        <dbReference type="ChEBI" id="CHEBI:29105"/>
    </cofactor>
    <text evidence="3">Binds 2 Zn(2+) ions per subunit.</text>
</comment>
<dbReference type="Gene3D" id="3.30.70.360">
    <property type="match status" value="1"/>
</dbReference>
<dbReference type="InterPro" id="IPR001261">
    <property type="entry name" value="ArgE/DapE_CS"/>
</dbReference>
<gene>
    <name evidence="6" type="ORF">D1B33_13480</name>
</gene>
<protein>
    <submittedName>
        <fullName evidence="6">Zn-dependent hydrolase</fullName>
    </submittedName>
</protein>
<feature type="binding site" evidence="4">
    <location>
        <position position="214"/>
    </location>
    <ligand>
        <name>allantoate</name>
        <dbReference type="ChEBI" id="CHEBI:17536"/>
    </ligand>
</feature>
<dbReference type="CDD" id="cd03884">
    <property type="entry name" value="M20_bAS"/>
    <property type="match status" value="1"/>
</dbReference>
<dbReference type="SUPFAM" id="SSF53187">
    <property type="entry name" value="Zn-dependent exopeptidases"/>
    <property type="match status" value="1"/>
</dbReference>
<dbReference type="NCBIfam" id="TIGR01879">
    <property type="entry name" value="hydantase"/>
    <property type="match status" value="1"/>
</dbReference>
<dbReference type="InterPro" id="IPR002933">
    <property type="entry name" value="Peptidase_M20"/>
</dbReference>
<dbReference type="AlphaFoldDB" id="A0A396S4Q2"/>
<evidence type="ECO:0000313" key="6">
    <source>
        <dbReference type="EMBL" id="RHW34660.1"/>
    </source>
</evidence>
<dbReference type="InterPro" id="IPR011650">
    <property type="entry name" value="Peptidase_M20_dimer"/>
</dbReference>
<name>A0A396S4Q2_9BACL</name>
<dbReference type="NCBIfam" id="NF006771">
    <property type="entry name" value="PRK09290.1-5"/>
    <property type="match status" value="1"/>
</dbReference>